<dbReference type="NCBIfam" id="TIGR01536">
    <property type="entry name" value="asn_synth_AEB"/>
    <property type="match status" value="1"/>
</dbReference>
<evidence type="ECO:0000256" key="2">
    <source>
        <dbReference type="ARBA" id="ARBA00005752"/>
    </source>
</evidence>
<keyword evidence="6 8" id="KW-0315">Glutamine amidotransferase</keyword>
<organism evidence="12 13">
    <name type="scientific">Candidatus Gottesmanbacteria bacterium RIFCSPLOWO2_01_FULL_39_12b</name>
    <dbReference type="NCBI Taxonomy" id="1798388"/>
    <lineage>
        <taxon>Bacteria</taxon>
        <taxon>Candidatus Gottesmaniibacteriota</taxon>
    </lineage>
</organism>
<accession>A0A1F6AR16</accession>
<dbReference type="InterPro" id="IPR051786">
    <property type="entry name" value="ASN_synthetase/amidase"/>
</dbReference>
<dbReference type="Pfam" id="PF13522">
    <property type="entry name" value="GATase_6"/>
    <property type="match status" value="1"/>
</dbReference>
<dbReference type="AlphaFoldDB" id="A0A1F6AR16"/>
<keyword evidence="4 9" id="KW-0547">Nucleotide-binding</keyword>
<dbReference type="PANTHER" id="PTHR43284:SF1">
    <property type="entry name" value="ASPARAGINE SYNTHETASE"/>
    <property type="match status" value="1"/>
</dbReference>
<evidence type="ECO:0000256" key="4">
    <source>
        <dbReference type="ARBA" id="ARBA00022741"/>
    </source>
</evidence>
<evidence type="ECO:0000256" key="3">
    <source>
        <dbReference type="ARBA" id="ARBA00012737"/>
    </source>
</evidence>
<keyword evidence="5 9" id="KW-0067">ATP-binding</keyword>
<dbReference type="InterPro" id="IPR006426">
    <property type="entry name" value="Asn_synth_AEB"/>
</dbReference>
<reference evidence="12 13" key="1">
    <citation type="journal article" date="2016" name="Nat. Commun.">
        <title>Thousands of microbial genomes shed light on interconnected biogeochemical processes in an aquifer system.</title>
        <authorList>
            <person name="Anantharaman K."/>
            <person name="Brown C.T."/>
            <person name="Hug L.A."/>
            <person name="Sharon I."/>
            <person name="Castelle C.J."/>
            <person name="Probst A.J."/>
            <person name="Thomas B.C."/>
            <person name="Singh A."/>
            <person name="Wilkins M.J."/>
            <person name="Karaoz U."/>
            <person name="Brodie E.L."/>
            <person name="Williams K.H."/>
            <person name="Hubbard S.S."/>
            <person name="Banfield J.F."/>
        </authorList>
    </citation>
    <scope>NUCLEOTIDE SEQUENCE [LARGE SCALE GENOMIC DNA]</scope>
</reference>
<dbReference type="GO" id="GO:0005524">
    <property type="term" value="F:ATP binding"/>
    <property type="evidence" value="ECO:0007669"/>
    <property type="project" value="UniProtKB-KW"/>
</dbReference>
<dbReference type="EMBL" id="MFJR01000007">
    <property type="protein sequence ID" value="OGG26952.1"/>
    <property type="molecule type" value="Genomic_DNA"/>
</dbReference>
<evidence type="ECO:0000256" key="1">
    <source>
        <dbReference type="ARBA" id="ARBA00005187"/>
    </source>
</evidence>
<protein>
    <recommendedName>
        <fullName evidence="3">asparagine synthase (glutamine-hydrolyzing)</fullName>
        <ecNumber evidence="3">6.3.5.4</ecNumber>
    </recommendedName>
</protein>
<keyword evidence="8" id="KW-0028">Amino-acid biosynthesis</keyword>
<keyword evidence="8" id="KW-0061">Asparagine biosynthesis</keyword>
<evidence type="ECO:0000256" key="5">
    <source>
        <dbReference type="ARBA" id="ARBA00022840"/>
    </source>
</evidence>
<evidence type="ECO:0000313" key="13">
    <source>
        <dbReference type="Proteomes" id="UP000176609"/>
    </source>
</evidence>
<dbReference type="InterPro" id="IPR033738">
    <property type="entry name" value="AsnB_N"/>
</dbReference>
<comment type="caution">
    <text evidence="12">The sequence shown here is derived from an EMBL/GenBank/DDBJ whole genome shotgun (WGS) entry which is preliminary data.</text>
</comment>
<comment type="pathway">
    <text evidence="1">Amino-acid biosynthesis; L-asparagine biosynthesis; L-asparagine from L-aspartate (L-Gln route): step 1/1.</text>
</comment>
<comment type="catalytic activity">
    <reaction evidence="7">
        <text>L-aspartate + L-glutamine + ATP + H2O = L-asparagine + L-glutamate + AMP + diphosphate + H(+)</text>
        <dbReference type="Rhea" id="RHEA:12228"/>
        <dbReference type="ChEBI" id="CHEBI:15377"/>
        <dbReference type="ChEBI" id="CHEBI:15378"/>
        <dbReference type="ChEBI" id="CHEBI:29985"/>
        <dbReference type="ChEBI" id="CHEBI:29991"/>
        <dbReference type="ChEBI" id="CHEBI:30616"/>
        <dbReference type="ChEBI" id="CHEBI:33019"/>
        <dbReference type="ChEBI" id="CHEBI:58048"/>
        <dbReference type="ChEBI" id="CHEBI:58359"/>
        <dbReference type="ChEBI" id="CHEBI:456215"/>
        <dbReference type="EC" id="6.3.5.4"/>
    </reaction>
</comment>
<dbReference type="SUPFAM" id="SSF52402">
    <property type="entry name" value="Adenine nucleotide alpha hydrolases-like"/>
    <property type="match status" value="1"/>
</dbReference>
<dbReference type="CDD" id="cd01991">
    <property type="entry name" value="Asn_synthase_B_C"/>
    <property type="match status" value="1"/>
</dbReference>
<dbReference type="GO" id="GO:0005829">
    <property type="term" value="C:cytosol"/>
    <property type="evidence" value="ECO:0007669"/>
    <property type="project" value="TreeGrafter"/>
</dbReference>
<sequence>MCGIAGKIFFGNKDVDKSEELPLIKKTLSMLYHRGPDDEGYIIDRNVWLGATRLAILDLSSAGYQPLVNEDKSLYLVFNGEIYNYLELKDKLKGRHKFKSQTDSEVLLHLYEDYGVECLKYLRGMFAFAIWDRRKRELFIARDRLGKKPVKYYYNDKFFIFASELKAFIDHPNVPKEVDPIAIDLFLKMGYLPSPKTGFKHIHKLPPGHYLLVRPNRDVVVKRYWKYDFNERDDWTENEWKQVIEEKLIESVKFRLRSDVPLGIHLSGGIDSGIITALSSSISKKRMTTVSAGFDEPFYDELPYAKKIANIFNTHHHEVIIRPDIIELLPKIVYQFEEPFADPSMLPTWLLMQESRKHFTVVLNGEGGDECFAGYPWYQMMKVYSFIKPQQARNLIIGLLKYLYFFTHYKDFDTFAKYLAVLNEDKINNSIIKKMLEDLRVYLPDDLLVKTDITSMANSLEVRSPFLDQEFIELAAQIPLNLKLKGFQTKYILKKIALKYMPKDLVFRRKKGFLPPLDEWFRNKLSVYINRELSDKRFNKLKIVSDINIQKLIDNHLFYRSNNAEILWRLLCLNKWFEVWIDN</sequence>
<evidence type="ECO:0000256" key="9">
    <source>
        <dbReference type="PIRSR" id="PIRSR001589-2"/>
    </source>
</evidence>
<dbReference type="Gene3D" id="3.60.20.10">
    <property type="entry name" value="Glutamine Phosphoribosylpyrophosphate, subunit 1, domain 1"/>
    <property type="match status" value="1"/>
</dbReference>
<evidence type="ECO:0000256" key="8">
    <source>
        <dbReference type="PIRSR" id="PIRSR001589-1"/>
    </source>
</evidence>
<evidence type="ECO:0000259" key="11">
    <source>
        <dbReference type="PROSITE" id="PS51278"/>
    </source>
</evidence>
<evidence type="ECO:0000256" key="10">
    <source>
        <dbReference type="PIRSR" id="PIRSR001589-3"/>
    </source>
</evidence>
<dbReference type="EC" id="6.3.5.4" evidence="3"/>
<feature type="site" description="Important for beta-aspartyl-AMP intermediate formation" evidence="10">
    <location>
        <position position="366"/>
    </location>
</feature>
<feature type="domain" description="Glutamine amidotransferase type-2" evidence="11">
    <location>
        <begin position="2"/>
        <end position="216"/>
    </location>
</feature>
<feature type="active site" description="For GATase activity" evidence="8">
    <location>
        <position position="2"/>
    </location>
</feature>
<dbReference type="PIRSF" id="PIRSF001589">
    <property type="entry name" value="Asn_synthetase_glu-h"/>
    <property type="match status" value="1"/>
</dbReference>
<dbReference type="CDD" id="cd00712">
    <property type="entry name" value="AsnB"/>
    <property type="match status" value="1"/>
</dbReference>
<comment type="similarity">
    <text evidence="2">Belongs to the asparagine synthetase family.</text>
</comment>
<dbReference type="InterPro" id="IPR014729">
    <property type="entry name" value="Rossmann-like_a/b/a_fold"/>
</dbReference>
<dbReference type="PANTHER" id="PTHR43284">
    <property type="entry name" value="ASPARAGINE SYNTHETASE (GLUTAMINE-HYDROLYZING)"/>
    <property type="match status" value="1"/>
</dbReference>
<dbReference type="PROSITE" id="PS51278">
    <property type="entry name" value="GATASE_TYPE_2"/>
    <property type="match status" value="1"/>
</dbReference>
<gene>
    <name evidence="12" type="ORF">A2960_02285</name>
</gene>
<dbReference type="Gene3D" id="3.40.50.620">
    <property type="entry name" value="HUPs"/>
    <property type="match status" value="1"/>
</dbReference>
<dbReference type="InterPro" id="IPR017932">
    <property type="entry name" value="GATase_2_dom"/>
</dbReference>
<dbReference type="InterPro" id="IPR001962">
    <property type="entry name" value="Asn_synthase"/>
</dbReference>
<dbReference type="GO" id="GO:0006529">
    <property type="term" value="P:asparagine biosynthetic process"/>
    <property type="evidence" value="ECO:0007669"/>
    <property type="project" value="UniProtKB-KW"/>
</dbReference>
<evidence type="ECO:0000313" key="12">
    <source>
        <dbReference type="EMBL" id="OGG26952.1"/>
    </source>
</evidence>
<proteinExistence type="inferred from homology"/>
<feature type="binding site" evidence="9">
    <location>
        <position position="103"/>
    </location>
    <ligand>
        <name>L-glutamine</name>
        <dbReference type="ChEBI" id="CHEBI:58359"/>
    </ligand>
</feature>
<name>A0A1F6AR16_9BACT</name>
<dbReference type="GO" id="GO:0004066">
    <property type="term" value="F:asparagine synthase (glutamine-hydrolyzing) activity"/>
    <property type="evidence" value="ECO:0007669"/>
    <property type="project" value="UniProtKB-EC"/>
</dbReference>
<dbReference type="SUPFAM" id="SSF56235">
    <property type="entry name" value="N-terminal nucleophile aminohydrolases (Ntn hydrolases)"/>
    <property type="match status" value="1"/>
</dbReference>
<dbReference type="Pfam" id="PF00733">
    <property type="entry name" value="Asn_synthase"/>
    <property type="match status" value="1"/>
</dbReference>
<dbReference type="Proteomes" id="UP000176609">
    <property type="component" value="Unassembled WGS sequence"/>
</dbReference>
<evidence type="ECO:0000256" key="7">
    <source>
        <dbReference type="ARBA" id="ARBA00048741"/>
    </source>
</evidence>
<evidence type="ECO:0000256" key="6">
    <source>
        <dbReference type="ARBA" id="ARBA00022962"/>
    </source>
</evidence>
<dbReference type="InterPro" id="IPR029055">
    <property type="entry name" value="Ntn_hydrolases_N"/>
</dbReference>